<dbReference type="GO" id="GO:0016491">
    <property type="term" value="F:oxidoreductase activity"/>
    <property type="evidence" value="ECO:0007669"/>
    <property type="project" value="UniProtKB-KW"/>
</dbReference>
<reference evidence="6" key="1">
    <citation type="journal article" date="2017" name="Nat. Microbiol.">
        <title>Global analysis of biosynthetic gene clusters reveals vast potential of secondary metabolite production in Penicillium species.</title>
        <authorList>
            <person name="Nielsen J.C."/>
            <person name="Grijseels S."/>
            <person name="Prigent S."/>
            <person name="Ji B."/>
            <person name="Dainat J."/>
            <person name="Nielsen K.F."/>
            <person name="Frisvad J.C."/>
            <person name="Workman M."/>
            <person name="Nielsen J."/>
        </authorList>
    </citation>
    <scope>NUCLEOTIDE SEQUENCE [LARGE SCALE GENOMIC DNA]</scope>
    <source>
        <strain evidence="6">IBT 14082</strain>
    </source>
</reference>
<accession>A0A1V6SI40</accession>
<dbReference type="AlphaFoldDB" id="A0A1V6SI40"/>
<dbReference type="PANTHER" id="PTHR43963">
    <property type="entry name" value="CARBONYL REDUCTASE 1-RELATED"/>
    <property type="match status" value="1"/>
</dbReference>
<sequence length="275" mass="29751">MDTPIVAVVTGSNRGIGRAISAALAQQFSGPLVIYAASRVGTSFDLTGLTIPPAVKIYPARLSLTDQASITALSTMVSREHKGCDILINNAGLYYFQENITAAQRQETLDVNYRGTLNVCQAFLPIMRKNGRIVNVSSQSGQLKYFDPRLQKHFLDPDLTLTELDAMVNEYSRSADQHTATALGWPPLAYFTSKAALNAATRILAHENPHLLINCCCPGWVGTSLGAQAGQPPKSIEEGARIPVRLAIRDIGKISGRYWANDSVASTSDGKVQNF</sequence>
<comment type="caution">
    <text evidence="5">The sequence shown here is derived from an EMBL/GenBank/DDBJ whole genome shotgun (WGS) entry which is preliminary data.</text>
</comment>
<evidence type="ECO:0000256" key="3">
    <source>
        <dbReference type="ARBA" id="ARBA00023002"/>
    </source>
</evidence>
<dbReference type="Proteomes" id="UP000191342">
    <property type="component" value="Unassembled WGS sequence"/>
</dbReference>
<evidence type="ECO:0000256" key="4">
    <source>
        <dbReference type="RuleBase" id="RU000363"/>
    </source>
</evidence>
<evidence type="ECO:0000256" key="2">
    <source>
        <dbReference type="ARBA" id="ARBA00022857"/>
    </source>
</evidence>
<dbReference type="PRINTS" id="PR00080">
    <property type="entry name" value="SDRFAMILY"/>
</dbReference>
<dbReference type="STRING" id="254877.A0A1V6SI40"/>
<keyword evidence="2" id="KW-0521">NADP</keyword>
<organism evidence="5 6">
    <name type="scientific">Penicillium flavigenum</name>
    <dbReference type="NCBI Taxonomy" id="254877"/>
    <lineage>
        <taxon>Eukaryota</taxon>
        <taxon>Fungi</taxon>
        <taxon>Dikarya</taxon>
        <taxon>Ascomycota</taxon>
        <taxon>Pezizomycotina</taxon>
        <taxon>Eurotiomycetes</taxon>
        <taxon>Eurotiomycetidae</taxon>
        <taxon>Eurotiales</taxon>
        <taxon>Aspergillaceae</taxon>
        <taxon>Penicillium</taxon>
    </lineage>
</organism>
<evidence type="ECO:0000313" key="6">
    <source>
        <dbReference type="Proteomes" id="UP000191342"/>
    </source>
</evidence>
<keyword evidence="6" id="KW-1185">Reference proteome</keyword>
<comment type="similarity">
    <text evidence="1 4">Belongs to the short-chain dehydrogenases/reductases (SDR) family.</text>
</comment>
<dbReference type="SUPFAM" id="SSF51735">
    <property type="entry name" value="NAD(P)-binding Rossmann-fold domains"/>
    <property type="match status" value="1"/>
</dbReference>
<dbReference type="EMBL" id="MLQL01000045">
    <property type="protein sequence ID" value="OQE13606.1"/>
    <property type="molecule type" value="Genomic_DNA"/>
</dbReference>
<keyword evidence="3" id="KW-0560">Oxidoreductase</keyword>
<dbReference type="OrthoDB" id="191139at2759"/>
<name>A0A1V6SI40_9EURO</name>
<dbReference type="InterPro" id="IPR036291">
    <property type="entry name" value="NAD(P)-bd_dom_sf"/>
</dbReference>
<dbReference type="Gene3D" id="3.40.50.720">
    <property type="entry name" value="NAD(P)-binding Rossmann-like Domain"/>
    <property type="match status" value="1"/>
</dbReference>
<gene>
    <name evidence="5" type="ORF">PENFLA_c045G08138</name>
</gene>
<dbReference type="Pfam" id="PF00106">
    <property type="entry name" value="adh_short"/>
    <property type="match status" value="1"/>
</dbReference>
<dbReference type="PANTHER" id="PTHR43963:SF6">
    <property type="entry name" value="CHAIN DEHYDROGENASE FAMILY PROTEIN, PUTATIVE (AFU_ORTHOLOGUE AFUA_3G15350)-RELATED"/>
    <property type="match status" value="1"/>
</dbReference>
<proteinExistence type="inferred from homology"/>
<evidence type="ECO:0000256" key="1">
    <source>
        <dbReference type="ARBA" id="ARBA00006484"/>
    </source>
</evidence>
<protein>
    <submittedName>
        <fullName evidence="5">Uncharacterized protein</fullName>
    </submittedName>
</protein>
<evidence type="ECO:0000313" key="5">
    <source>
        <dbReference type="EMBL" id="OQE13606.1"/>
    </source>
</evidence>
<dbReference type="InterPro" id="IPR002347">
    <property type="entry name" value="SDR_fam"/>
</dbReference>
<dbReference type="PRINTS" id="PR00081">
    <property type="entry name" value="GDHRDH"/>
</dbReference>